<dbReference type="GO" id="GO:0004497">
    <property type="term" value="F:monooxygenase activity"/>
    <property type="evidence" value="ECO:0007669"/>
    <property type="project" value="InterPro"/>
</dbReference>
<feature type="domain" description="FAD/NAD(P)-binding" evidence="1">
    <location>
        <begin position="13"/>
        <end position="50"/>
    </location>
</feature>
<gene>
    <name evidence="2" type="ORF">ETAA8_20110</name>
</gene>
<dbReference type="Pfam" id="PF07992">
    <property type="entry name" value="Pyr_redox_2"/>
    <property type="match status" value="1"/>
</dbReference>
<dbReference type="EMBL" id="CP036274">
    <property type="protein sequence ID" value="QDU26927.1"/>
    <property type="molecule type" value="Genomic_DNA"/>
</dbReference>
<reference evidence="2 3" key="1">
    <citation type="submission" date="2019-02" db="EMBL/GenBank/DDBJ databases">
        <title>Deep-cultivation of Planctomycetes and their phenomic and genomic characterization uncovers novel biology.</title>
        <authorList>
            <person name="Wiegand S."/>
            <person name="Jogler M."/>
            <person name="Boedeker C."/>
            <person name="Pinto D."/>
            <person name="Vollmers J."/>
            <person name="Rivas-Marin E."/>
            <person name="Kohn T."/>
            <person name="Peeters S.H."/>
            <person name="Heuer A."/>
            <person name="Rast P."/>
            <person name="Oberbeckmann S."/>
            <person name="Bunk B."/>
            <person name="Jeske O."/>
            <person name="Meyerdierks A."/>
            <person name="Storesund J.E."/>
            <person name="Kallscheuer N."/>
            <person name="Luecker S."/>
            <person name="Lage O.M."/>
            <person name="Pohl T."/>
            <person name="Merkel B.J."/>
            <person name="Hornburger P."/>
            <person name="Mueller R.-W."/>
            <person name="Bruemmer F."/>
            <person name="Labrenz M."/>
            <person name="Spormann A.M."/>
            <person name="Op den Camp H."/>
            <person name="Overmann J."/>
            <person name="Amann R."/>
            <person name="Jetten M.S.M."/>
            <person name="Mascher T."/>
            <person name="Medema M.H."/>
            <person name="Devos D.P."/>
            <person name="Kaster A.-K."/>
            <person name="Ovreas L."/>
            <person name="Rohde M."/>
            <person name="Galperin M.Y."/>
            <person name="Jogler C."/>
        </authorList>
    </citation>
    <scope>NUCLEOTIDE SEQUENCE [LARGE SCALE GENOMIC DNA]</scope>
    <source>
        <strain evidence="2 3">ETA_A8</strain>
    </source>
</reference>
<organism evidence="2 3">
    <name type="scientific">Anatilimnocola aggregata</name>
    <dbReference type="NCBI Taxonomy" id="2528021"/>
    <lineage>
        <taxon>Bacteria</taxon>
        <taxon>Pseudomonadati</taxon>
        <taxon>Planctomycetota</taxon>
        <taxon>Planctomycetia</taxon>
        <taxon>Pirellulales</taxon>
        <taxon>Pirellulaceae</taxon>
        <taxon>Anatilimnocola</taxon>
    </lineage>
</organism>
<name>A0A517Y9L6_9BACT</name>
<dbReference type="Proteomes" id="UP000315017">
    <property type="component" value="Chromosome"/>
</dbReference>
<dbReference type="InterPro" id="IPR023753">
    <property type="entry name" value="FAD/NAD-binding_dom"/>
</dbReference>
<accession>A0A517Y9L6</accession>
<dbReference type="Pfam" id="PF04820">
    <property type="entry name" value="Trp_halogenase"/>
    <property type="match status" value="1"/>
</dbReference>
<dbReference type="KEGG" id="aagg:ETAA8_20110"/>
<sequence length="425" mass="47718">MVSSGTSEPIFTDVVVIGGGPAGATCSTVLAQHGHKVQLFERERFPRFHIGESLIPETYWVLKRLNMLDKMKGSHFVKKFSVQFVTDKGKLSEPFYFHDNKPHECSQTWQVLRSEFDLLMLRNAAEHGVETHEGVRVLEVLWEGSRAVGVKVEDEAGIVREVRSKVVVDASGQSSMIISRLGLRKWDNDLKKAALWTYWENAYRDEGRDEGATHVMQTAGKKGWFWYIPLHNNIVSIGIVADYEYLFKNREGMDPEAIYNEQVSLCPGLQPRLTNAKRVAPFRIAKEYTYRSTKVAGDGWALVGDAFGFLDPLYSSGVLLALRSGSVAADAISEGLKNGDTSEAQLGKWGPDFITGMERMKRLVCEYYDGFSFGRFVKKHPHLKGHLTDLLIGDLFEDKVDDVIEPMNEMRAEKAAMLAQATASE</sequence>
<evidence type="ECO:0000259" key="1">
    <source>
        <dbReference type="Pfam" id="PF07992"/>
    </source>
</evidence>
<dbReference type="PRINTS" id="PR00420">
    <property type="entry name" value="RNGMNOXGNASE"/>
</dbReference>
<evidence type="ECO:0000313" key="2">
    <source>
        <dbReference type="EMBL" id="QDU26927.1"/>
    </source>
</evidence>
<dbReference type="OrthoDB" id="9806565at2"/>
<dbReference type="InterPro" id="IPR050816">
    <property type="entry name" value="Flavin-dep_Halogenase_NPB"/>
</dbReference>
<evidence type="ECO:0000313" key="3">
    <source>
        <dbReference type="Proteomes" id="UP000315017"/>
    </source>
</evidence>
<dbReference type="SUPFAM" id="SSF51905">
    <property type="entry name" value="FAD/NAD(P)-binding domain"/>
    <property type="match status" value="1"/>
</dbReference>
<dbReference type="PANTHER" id="PTHR43747:SF1">
    <property type="entry name" value="SLR1998 PROTEIN"/>
    <property type="match status" value="1"/>
</dbReference>
<dbReference type="RefSeq" id="WP_145087809.1">
    <property type="nucleotide sequence ID" value="NZ_CP036274.1"/>
</dbReference>
<dbReference type="PANTHER" id="PTHR43747">
    <property type="entry name" value="FAD-BINDING PROTEIN"/>
    <property type="match status" value="1"/>
</dbReference>
<dbReference type="AlphaFoldDB" id="A0A517Y9L6"/>
<proteinExistence type="predicted"/>
<dbReference type="InterPro" id="IPR036188">
    <property type="entry name" value="FAD/NAD-bd_sf"/>
</dbReference>
<keyword evidence="3" id="KW-1185">Reference proteome</keyword>
<dbReference type="Gene3D" id="3.50.50.60">
    <property type="entry name" value="FAD/NAD(P)-binding domain"/>
    <property type="match status" value="1"/>
</dbReference>
<protein>
    <recommendedName>
        <fullName evidence="1">FAD/NAD(P)-binding domain-containing protein</fullName>
    </recommendedName>
</protein>
<dbReference type="InterPro" id="IPR006905">
    <property type="entry name" value="Flavin_halogenase"/>
</dbReference>